<dbReference type="RefSeq" id="WP_072833453.1">
    <property type="nucleotide sequence ID" value="NZ_FQUU01000001.1"/>
</dbReference>
<sequence>MIEKQTIRDRDVWLKVDPYKVERSNPQIIPTEYFTVSFFSNEPEVESDRGEFIKDEDGNIKLFESPVAALTYARKSIEQQA</sequence>
<reference evidence="1 2" key="1">
    <citation type="submission" date="2016-11" db="EMBL/GenBank/DDBJ databases">
        <authorList>
            <person name="Jaros S."/>
            <person name="Januszkiewicz K."/>
            <person name="Wedrychowicz H."/>
        </authorList>
    </citation>
    <scope>NUCLEOTIDE SEQUENCE [LARGE SCALE GENOMIC DNA]</scope>
    <source>
        <strain evidence="1 2">DSM 18119</strain>
    </source>
</reference>
<name>A0A1M4T0B3_9BACT</name>
<proteinExistence type="predicted"/>
<dbReference type="EMBL" id="FQUU01000001">
    <property type="protein sequence ID" value="SHE37893.1"/>
    <property type="molecule type" value="Genomic_DNA"/>
</dbReference>
<dbReference type="AlphaFoldDB" id="A0A1M4T0B3"/>
<protein>
    <submittedName>
        <fullName evidence="1">Uncharacterized protein</fullName>
    </submittedName>
</protein>
<keyword evidence="2" id="KW-1185">Reference proteome</keyword>
<evidence type="ECO:0000313" key="1">
    <source>
        <dbReference type="EMBL" id="SHE37893.1"/>
    </source>
</evidence>
<evidence type="ECO:0000313" key="2">
    <source>
        <dbReference type="Proteomes" id="UP000184048"/>
    </source>
</evidence>
<dbReference type="Proteomes" id="UP000184048">
    <property type="component" value="Unassembled WGS sequence"/>
</dbReference>
<dbReference type="OrthoDB" id="678342at2"/>
<organism evidence="1 2">
    <name type="scientific">Flavisolibacter ginsengisoli DSM 18119</name>
    <dbReference type="NCBI Taxonomy" id="1121884"/>
    <lineage>
        <taxon>Bacteria</taxon>
        <taxon>Pseudomonadati</taxon>
        <taxon>Bacteroidota</taxon>
        <taxon>Chitinophagia</taxon>
        <taxon>Chitinophagales</taxon>
        <taxon>Chitinophagaceae</taxon>
        <taxon>Flavisolibacter</taxon>
    </lineage>
</organism>
<gene>
    <name evidence="1" type="ORF">SAMN02745131_00298</name>
</gene>
<accession>A0A1M4T0B3</accession>